<organism evidence="2 3">
    <name type="scientific">Pristionchus pacificus</name>
    <name type="common">Parasitic nematode worm</name>
    <dbReference type="NCBI Taxonomy" id="54126"/>
    <lineage>
        <taxon>Eukaryota</taxon>
        <taxon>Metazoa</taxon>
        <taxon>Ecdysozoa</taxon>
        <taxon>Nematoda</taxon>
        <taxon>Chromadorea</taxon>
        <taxon>Rhabditida</taxon>
        <taxon>Rhabditina</taxon>
        <taxon>Diplogasteromorpha</taxon>
        <taxon>Diplogasteroidea</taxon>
        <taxon>Neodiplogasteridae</taxon>
        <taxon>Pristionchus</taxon>
    </lineage>
</organism>
<feature type="compositionally biased region" description="Low complexity" evidence="1">
    <location>
        <begin position="363"/>
        <end position="390"/>
    </location>
</feature>
<evidence type="ECO:0000256" key="1">
    <source>
        <dbReference type="SAM" id="MobiDB-lite"/>
    </source>
</evidence>
<keyword evidence="3" id="KW-1185">Reference proteome</keyword>
<feature type="region of interest" description="Disordered" evidence="1">
    <location>
        <begin position="274"/>
        <end position="438"/>
    </location>
</feature>
<feature type="region of interest" description="Disordered" evidence="1">
    <location>
        <begin position="142"/>
        <end position="229"/>
    </location>
</feature>
<feature type="compositionally biased region" description="Low complexity" evidence="1">
    <location>
        <begin position="490"/>
        <end position="503"/>
    </location>
</feature>
<feature type="compositionally biased region" description="Polar residues" evidence="1">
    <location>
        <begin position="176"/>
        <end position="187"/>
    </location>
</feature>
<proteinExistence type="predicted"/>
<feature type="region of interest" description="Disordered" evidence="1">
    <location>
        <begin position="1"/>
        <end position="72"/>
    </location>
</feature>
<gene>
    <name evidence="2" type="primary">WBGene00281045</name>
</gene>
<feature type="compositionally biased region" description="Acidic residues" evidence="1">
    <location>
        <begin position="38"/>
        <end position="50"/>
    </location>
</feature>
<dbReference type="EnsemblMetazoa" id="PPA42676.1">
    <property type="protein sequence ID" value="PPA42676.1"/>
    <property type="gene ID" value="WBGene00281045"/>
</dbReference>
<feature type="region of interest" description="Disordered" evidence="1">
    <location>
        <begin position="656"/>
        <end position="698"/>
    </location>
</feature>
<name>A0A2A6BVM6_PRIPA</name>
<reference evidence="3" key="1">
    <citation type="journal article" date="2008" name="Nat. Genet.">
        <title>The Pristionchus pacificus genome provides a unique perspective on nematode lifestyle and parasitism.</title>
        <authorList>
            <person name="Dieterich C."/>
            <person name="Clifton S.W."/>
            <person name="Schuster L.N."/>
            <person name="Chinwalla A."/>
            <person name="Delehaunty K."/>
            <person name="Dinkelacker I."/>
            <person name="Fulton L."/>
            <person name="Fulton R."/>
            <person name="Godfrey J."/>
            <person name="Minx P."/>
            <person name="Mitreva M."/>
            <person name="Roeseler W."/>
            <person name="Tian H."/>
            <person name="Witte H."/>
            <person name="Yang S.P."/>
            <person name="Wilson R.K."/>
            <person name="Sommer R.J."/>
        </authorList>
    </citation>
    <scope>NUCLEOTIDE SEQUENCE [LARGE SCALE GENOMIC DNA]</scope>
    <source>
        <strain evidence="3">PS312</strain>
    </source>
</reference>
<feature type="compositionally biased region" description="Low complexity" evidence="1">
    <location>
        <begin position="534"/>
        <end position="553"/>
    </location>
</feature>
<feature type="compositionally biased region" description="Polar residues" evidence="1">
    <location>
        <begin position="295"/>
        <end position="331"/>
    </location>
</feature>
<feature type="compositionally biased region" description="Low complexity" evidence="1">
    <location>
        <begin position="409"/>
        <end position="433"/>
    </location>
</feature>
<feature type="compositionally biased region" description="Polar residues" evidence="1">
    <location>
        <begin position="212"/>
        <end position="229"/>
    </location>
</feature>
<reference evidence="2" key="2">
    <citation type="submission" date="2022-06" db="UniProtKB">
        <authorList>
            <consortium name="EnsemblMetazoa"/>
        </authorList>
    </citation>
    <scope>IDENTIFICATION</scope>
    <source>
        <strain evidence="2">PS312</strain>
    </source>
</reference>
<feature type="region of interest" description="Disordered" evidence="1">
    <location>
        <begin position="465"/>
        <end position="606"/>
    </location>
</feature>
<sequence length="894" mass="94837">MVIMSDIDSEEERRSISPADANLDSSYDDAMDNSLAGGEDDPMNDDDDDAPTPPANRPPHRPSKTRPVPRFVKDQKVLSRWLKKSPIVYPAKIISVDATTDPITYDLDWIGQGNYSKGIREDFICDFDSGLVEIHKEMARANEVKNKKRRERKERQMTKPSAAKKARNTRKANPATSDSTNDYARTYSSAPRGASSRRRGGGVDTIEESAVSVDSTNGQPRYSSTGPSIQQQVIASLHPSSETTIQAIAPPTLADGQPGQPPSNDHLSIQSVITSPQQTRRQPSSSQAIIVPSSEDAQSGSTTLSDLSSQCIQGRLPSVSTESAQVTPSSSADDENGRTSTRPEATEHMSVAIPSEGEPPRDSGPTSGAPSSTGASGALEPPSRSSSSSSLKLRIRRGPAGTSPSETRIVSSSTPATVSIPPTPTASSPPSIVGGTSSAALTDGHLLRADVELDGQSAAATAASIIDDGAPASPHKASPSVPVPPTGQTRSSRLADAARASSAAEEDDRDGSMLMADLGMGGDQGQMKRQPRDAAVAGLAARLASQEDSSQADAQDDSQDEEKSSSKKTKNKDKSSDRMRKGGPGAPARGGTQPRKKMQPAAAADVPLPACAAAPTYPAGPSDAHWQQQIDRLLFGQQSAPVVVVVANDDGRHTRKQIDAAAPRSAPINPAANALDQPGSAAPSDPAGPSDDACDERSSIEVKPAAIKREPSEEPIIIVEETINGVHRNKRDMKMARREHRVDGPLTETVTISARDETLHRPLQLYLNVIPVTKLISFEVELKKRWVNVAKLHKMPAIGRKASNCGPTLTERQLSLPTTTAGIHRTVHKYMKQIDEPTAEFKANNHAWWGTQLDLLKEADNMVREELCGAVAAAGPYSGSANPGLSSSFGSRNS</sequence>
<accession>A0A8R1UWP8</accession>
<dbReference type="Proteomes" id="UP000005239">
    <property type="component" value="Unassembled WGS sequence"/>
</dbReference>
<feature type="compositionally biased region" description="Low complexity" evidence="1">
    <location>
        <begin position="274"/>
        <end position="287"/>
    </location>
</feature>
<dbReference type="AlphaFoldDB" id="A0A2A6BVM6"/>
<evidence type="ECO:0000313" key="3">
    <source>
        <dbReference type="Proteomes" id="UP000005239"/>
    </source>
</evidence>
<protein>
    <submittedName>
        <fullName evidence="2">Uncharacterized protein</fullName>
    </submittedName>
</protein>
<accession>A0A2A6BVM6</accession>
<feature type="compositionally biased region" description="Low complexity" evidence="1">
    <location>
        <begin position="678"/>
        <end position="691"/>
    </location>
</feature>
<evidence type="ECO:0000313" key="2">
    <source>
        <dbReference type="EnsemblMetazoa" id="PPA42676.1"/>
    </source>
</evidence>